<evidence type="ECO:0000313" key="1">
    <source>
        <dbReference type="EMBL" id="OIW25649.1"/>
    </source>
</evidence>
<sequence length="223" mass="25192">MITSYQHEVFDNLPDVTTAATTVRDNQGEQLIRSTVKSLLLKYSLNDKIGVALVHRHFDLKHDEVMVDYHGVATPWNSALLDHYNSFGSVQPLSWVIVDGKPRPYEFYYSTDNASDDAGTFDLPDDFVAEYEALLKDSKLEGYLGLRALRGQPGNGVEGTMEFTQRYATFTVPYNAGSGYKPKGALYRTCWAFRDGKEEPGDWCDCYCAHCSHCDHSFCAHYE</sequence>
<gene>
    <name evidence="1" type="ORF">CONLIGDRAFT_708321</name>
</gene>
<name>A0A1J7IX43_9PEZI</name>
<dbReference type="STRING" id="1408157.A0A1J7IX43"/>
<organism evidence="1 2">
    <name type="scientific">Coniochaeta ligniaria NRRL 30616</name>
    <dbReference type="NCBI Taxonomy" id="1408157"/>
    <lineage>
        <taxon>Eukaryota</taxon>
        <taxon>Fungi</taxon>
        <taxon>Dikarya</taxon>
        <taxon>Ascomycota</taxon>
        <taxon>Pezizomycotina</taxon>
        <taxon>Sordariomycetes</taxon>
        <taxon>Sordariomycetidae</taxon>
        <taxon>Coniochaetales</taxon>
        <taxon>Coniochaetaceae</taxon>
        <taxon>Coniochaeta</taxon>
    </lineage>
</organism>
<dbReference type="OrthoDB" id="2322999at2759"/>
<dbReference type="InParanoid" id="A0A1J7IX43"/>
<dbReference type="Proteomes" id="UP000182658">
    <property type="component" value="Unassembled WGS sequence"/>
</dbReference>
<evidence type="ECO:0000313" key="2">
    <source>
        <dbReference type="Proteomes" id="UP000182658"/>
    </source>
</evidence>
<keyword evidence="2" id="KW-1185">Reference proteome</keyword>
<reference evidence="1 2" key="1">
    <citation type="submission" date="2016-10" db="EMBL/GenBank/DDBJ databases">
        <title>Draft genome sequence of Coniochaeta ligniaria NRRL30616, a lignocellulolytic fungus for bioabatement of inhibitors in plant biomass hydrolysates.</title>
        <authorList>
            <consortium name="DOE Joint Genome Institute"/>
            <person name="Jimenez D.J."/>
            <person name="Hector R.E."/>
            <person name="Riley R."/>
            <person name="Sun H."/>
            <person name="Grigoriev I.V."/>
            <person name="Van Elsas J.D."/>
            <person name="Nichols N.N."/>
        </authorList>
    </citation>
    <scope>NUCLEOTIDE SEQUENCE [LARGE SCALE GENOMIC DNA]</scope>
    <source>
        <strain evidence="1 2">NRRL 30616</strain>
    </source>
</reference>
<proteinExistence type="predicted"/>
<accession>A0A1J7IX43</accession>
<protein>
    <submittedName>
        <fullName evidence="1">Uncharacterized protein</fullName>
    </submittedName>
</protein>
<dbReference type="AlphaFoldDB" id="A0A1J7IX43"/>
<dbReference type="EMBL" id="KV875101">
    <property type="protein sequence ID" value="OIW25649.1"/>
    <property type="molecule type" value="Genomic_DNA"/>
</dbReference>